<feature type="transmembrane region" description="Helical" evidence="7">
    <location>
        <begin position="159"/>
        <end position="181"/>
    </location>
</feature>
<evidence type="ECO:0000256" key="1">
    <source>
        <dbReference type="ARBA" id="ARBA00004141"/>
    </source>
</evidence>
<dbReference type="GO" id="GO:0016020">
    <property type="term" value="C:membrane"/>
    <property type="evidence" value="ECO:0007669"/>
    <property type="project" value="UniProtKB-SubCell"/>
</dbReference>
<evidence type="ECO:0000313" key="10">
    <source>
        <dbReference type="Proteomes" id="UP000649617"/>
    </source>
</evidence>
<comment type="caution">
    <text evidence="9">The sequence shown here is derived from an EMBL/GenBank/DDBJ whole genome shotgun (WGS) entry which is preliminary data.</text>
</comment>
<dbReference type="InterPro" id="IPR011992">
    <property type="entry name" value="EF-hand-dom_pair"/>
</dbReference>
<dbReference type="InterPro" id="IPR005821">
    <property type="entry name" value="Ion_trans_dom"/>
</dbReference>
<dbReference type="PROSITE" id="PS50222">
    <property type="entry name" value="EF_HAND_2"/>
    <property type="match status" value="1"/>
</dbReference>
<evidence type="ECO:0000256" key="6">
    <source>
        <dbReference type="SAM" id="MobiDB-lite"/>
    </source>
</evidence>
<evidence type="ECO:0000256" key="2">
    <source>
        <dbReference type="ARBA" id="ARBA00022692"/>
    </source>
</evidence>
<name>A0A812S7Z3_SYMPI</name>
<dbReference type="PROSITE" id="PS00018">
    <property type="entry name" value="EF_HAND_1"/>
    <property type="match status" value="1"/>
</dbReference>
<proteinExistence type="predicted"/>
<dbReference type="Gene3D" id="1.10.238.10">
    <property type="entry name" value="EF-hand"/>
    <property type="match status" value="1"/>
</dbReference>
<protein>
    <submittedName>
        <fullName evidence="9">TPC1 protein</fullName>
    </submittedName>
</protein>
<keyword evidence="5 7" id="KW-0472">Membrane</keyword>
<gene>
    <name evidence="9" type="primary">TPC1</name>
    <name evidence="9" type="ORF">SPIL2461_LOCUS11800</name>
</gene>
<dbReference type="InterPro" id="IPR002048">
    <property type="entry name" value="EF_hand_dom"/>
</dbReference>
<feature type="transmembrane region" description="Helical" evidence="7">
    <location>
        <begin position="341"/>
        <end position="368"/>
    </location>
</feature>
<feature type="transmembrane region" description="Helical" evidence="7">
    <location>
        <begin position="263"/>
        <end position="287"/>
    </location>
</feature>
<dbReference type="Gene3D" id="1.10.287.70">
    <property type="match status" value="1"/>
</dbReference>
<dbReference type="GO" id="GO:0005509">
    <property type="term" value="F:calcium ion binding"/>
    <property type="evidence" value="ECO:0007669"/>
    <property type="project" value="InterPro"/>
</dbReference>
<accession>A0A812S7Z3</accession>
<organism evidence="9 10">
    <name type="scientific">Symbiodinium pilosum</name>
    <name type="common">Dinoflagellate</name>
    <dbReference type="NCBI Taxonomy" id="2952"/>
    <lineage>
        <taxon>Eukaryota</taxon>
        <taxon>Sar</taxon>
        <taxon>Alveolata</taxon>
        <taxon>Dinophyceae</taxon>
        <taxon>Suessiales</taxon>
        <taxon>Symbiodiniaceae</taxon>
        <taxon>Symbiodinium</taxon>
    </lineage>
</organism>
<feature type="transmembrane region" description="Helical" evidence="7">
    <location>
        <begin position="193"/>
        <end position="213"/>
    </location>
</feature>
<dbReference type="SMART" id="SM00054">
    <property type="entry name" value="EFh"/>
    <property type="match status" value="1"/>
</dbReference>
<dbReference type="Proteomes" id="UP000649617">
    <property type="component" value="Unassembled WGS sequence"/>
</dbReference>
<keyword evidence="4 7" id="KW-1133">Transmembrane helix</keyword>
<evidence type="ECO:0000256" key="4">
    <source>
        <dbReference type="ARBA" id="ARBA00022989"/>
    </source>
</evidence>
<keyword evidence="2 7" id="KW-0812">Transmembrane</keyword>
<evidence type="ECO:0000259" key="8">
    <source>
        <dbReference type="PROSITE" id="PS50222"/>
    </source>
</evidence>
<reference evidence="9" key="1">
    <citation type="submission" date="2021-02" db="EMBL/GenBank/DDBJ databases">
        <authorList>
            <person name="Dougan E. K."/>
            <person name="Rhodes N."/>
            <person name="Thang M."/>
            <person name="Chan C."/>
        </authorList>
    </citation>
    <scope>NUCLEOTIDE SEQUENCE</scope>
</reference>
<feature type="region of interest" description="Disordered" evidence="6">
    <location>
        <begin position="37"/>
        <end position="56"/>
    </location>
</feature>
<dbReference type="AlphaFoldDB" id="A0A812S7Z3"/>
<feature type="region of interest" description="Disordered" evidence="6">
    <location>
        <begin position="68"/>
        <end position="88"/>
    </location>
</feature>
<evidence type="ECO:0000256" key="3">
    <source>
        <dbReference type="ARBA" id="ARBA00022837"/>
    </source>
</evidence>
<evidence type="ECO:0000256" key="5">
    <source>
        <dbReference type="ARBA" id="ARBA00023136"/>
    </source>
</evidence>
<dbReference type="InterPro" id="IPR018247">
    <property type="entry name" value="EF_Hand_1_Ca_BS"/>
</dbReference>
<dbReference type="OrthoDB" id="446804at2759"/>
<feature type="compositionally biased region" description="Polar residues" evidence="6">
    <location>
        <begin position="79"/>
        <end position="88"/>
    </location>
</feature>
<dbReference type="Gene3D" id="1.20.120.350">
    <property type="entry name" value="Voltage-gated potassium channels. Chain C"/>
    <property type="match status" value="1"/>
</dbReference>
<evidence type="ECO:0000313" key="9">
    <source>
        <dbReference type="EMBL" id="CAE7467898.1"/>
    </source>
</evidence>
<feature type="domain" description="EF-hand" evidence="8">
    <location>
        <begin position="388"/>
        <end position="423"/>
    </location>
</feature>
<evidence type="ECO:0000256" key="7">
    <source>
        <dbReference type="SAM" id="Phobius"/>
    </source>
</evidence>
<feature type="non-terminal residue" evidence="9">
    <location>
        <position position="447"/>
    </location>
</feature>
<dbReference type="SUPFAM" id="SSF81324">
    <property type="entry name" value="Voltage-gated potassium channels"/>
    <property type="match status" value="1"/>
</dbReference>
<dbReference type="PANTHER" id="PTHR46726:SF1">
    <property type="entry name" value="TWO-PORE CALCIUM CHANNEL 3"/>
    <property type="match status" value="1"/>
</dbReference>
<feature type="compositionally biased region" description="Low complexity" evidence="6">
    <location>
        <begin position="68"/>
        <end position="78"/>
    </location>
</feature>
<dbReference type="PANTHER" id="PTHR46726">
    <property type="entry name" value="TWO PORE CHANNEL 3"/>
    <property type="match status" value="1"/>
</dbReference>
<dbReference type="GO" id="GO:0005216">
    <property type="term" value="F:monoatomic ion channel activity"/>
    <property type="evidence" value="ECO:0007669"/>
    <property type="project" value="InterPro"/>
</dbReference>
<keyword evidence="10" id="KW-1185">Reference proteome</keyword>
<keyword evidence="3" id="KW-0106">Calcium</keyword>
<sequence length="447" mass="51074">ASYFYIFAQWISPLNLDCRAVCASDLSQVFCIMLDDEGSPQDPPPKRRASLAEGSVEGNDVHEFEVSPAMSSAEASEPNGTMSSELGRTTTRPPLIASNFIRGQRRSSVSGQLSWSVLVVLRFLKRPAFVNFMGLLTLFDAYLTCTDIDRRAAGMDRVPWMAVAMDFCLIMYFCEYVLWIWVKRFGVCIDNFLLIDLFILVTGIADLFLDRILYQDQAMRENFGWIRFLRIVRIMRVLKLFRRISYLKELRKLLTMATTCMKTLLWSFLFCFVIMSCWAMLLVDIVYPLIQENEELVDCDQCQRAASSVMDANLLLFKTVIAGDSWGLIAVPLIEAHPATAIIFVGSLLTLEFGVLNLIVAVVVDTFAELRERDVMNRAEEMEAEIEEDKRFLQRIFDRADEDGSGELTFEELLEGARNDPEFQSRLRVMDIDEADLHQLFSMIDVD</sequence>
<dbReference type="EMBL" id="CAJNIZ010023291">
    <property type="protein sequence ID" value="CAE7467898.1"/>
    <property type="molecule type" value="Genomic_DNA"/>
</dbReference>
<dbReference type="Pfam" id="PF00520">
    <property type="entry name" value="Ion_trans"/>
    <property type="match status" value="1"/>
</dbReference>
<comment type="subcellular location">
    <subcellularLocation>
        <location evidence="1">Membrane</location>
        <topology evidence="1">Multi-pass membrane protein</topology>
    </subcellularLocation>
</comment>
<dbReference type="SUPFAM" id="SSF47473">
    <property type="entry name" value="EF-hand"/>
    <property type="match status" value="1"/>
</dbReference>
<dbReference type="InterPro" id="IPR027359">
    <property type="entry name" value="Volt_channel_dom_sf"/>
</dbReference>
<feature type="non-terminal residue" evidence="9">
    <location>
        <position position="1"/>
    </location>
</feature>